<dbReference type="Pfam" id="PF04344">
    <property type="entry name" value="CheZ"/>
    <property type="match status" value="1"/>
</dbReference>
<name>A0A8B2P1B6_9HYPH</name>
<dbReference type="InterPro" id="IPR007439">
    <property type="entry name" value="Chemotax_Pase_CheZ"/>
</dbReference>
<organism evidence="1 2">
    <name type="scientific">Acuticoccus sediminis</name>
    <dbReference type="NCBI Taxonomy" id="2184697"/>
    <lineage>
        <taxon>Bacteria</taxon>
        <taxon>Pseudomonadati</taxon>
        <taxon>Pseudomonadota</taxon>
        <taxon>Alphaproteobacteria</taxon>
        <taxon>Hyphomicrobiales</taxon>
        <taxon>Amorphaceae</taxon>
        <taxon>Acuticoccus</taxon>
    </lineage>
</organism>
<dbReference type="RefSeq" id="WP_111343567.1">
    <property type="nucleotide sequence ID" value="NZ_JAIWKD010000001.1"/>
</dbReference>
<dbReference type="Proteomes" id="UP000249590">
    <property type="component" value="Unassembled WGS sequence"/>
</dbReference>
<dbReference type="OrthoDB" id="5455460at2"/>
<dbReference type="GO" id="GO:0050920">
    <property type="term" value="P:regulation of chemotaxis"/>
    <property type="evidence" value="ECO:0007669"/>
    <property type="project" value="InterPro"/>
</dbReference>
<keyword evidence="2" id="KW-1185">Reference proteome</keyword>
<evidence type="ECO:0000313" key="2">
    <source>
        <dbReference type="Proteomes" id="UP000249590"/>
    </source>
</evidence>
<proteinExistence type="predicted"/>
<evidence type="ECO:0000313" key="1">
    <source>
        <dbReference type="EMBL" id="RAI04245.1"/>
    </source>
</evidence>
<dbReference type="GO" id="GO:0009288">
    <property type="term" value="C:bacterial-type flagellum"/>
    <property type="evidence" value="ECO:0007669"/>
    <property type="project" value="InterPro"/>
</dbReference>
<reference evidence="1 2" key="1">
    <citation type="submission" date="2018-05" db="EMBL/GenBank/DDBJ databases">
        <title>Acuticoccus sediminis sp. nov., isolated from deep-sea sediment of Indian Ocean.</title>
        <authorList>
            <person name="Liu X."/>
            <person name="Lai Q."/>
            <person name="Du Y."/>
            <person name="Sun F."/>
            <person name="Zhang X."/>
            <person name="Wang S."/>
            <person name="Shao Z."/>
        </authorList>
    </citation>
    <scope>NUCLEOTIDE SEQUENCE [LARGE SCALE GENOMIC DNA]</scope>
    <source>
        <strain evidence="1 2">PTG4-2</strain>
    </source>
</reference>
<gene>
    <name evidence="1" type="ORF">DLJ53_07325</name>
</gene>
<dbReference type="GO" id="GO:0003824">
    <property type="term" value="F:catalytic activity"/>
    <property type="evidence" value="ECO:0007669"/>
    <property type="project" value="InterPro"/>
</dbReference>
<comment type="caution">
    <text evidence="1">The sequence shown here is derived from an EMBL/GenBank/DDBJ whole genome shotgun (WGS) entry which is preliminary data.</text>
</comment>
<evidence type="ECO:0008006" key="3">
    <source>
        <dbReference type="Google" id="ProtNLM"/>
    </source>
</evidence>
<accession>A0A8B2P1B6</accession>
<dbReference type="AlphaFoldDB" id="A0A8B2P1B6"/>
<dbReference type="SUPFAM" id="SSF75708">
    <property type="entry name" value="Chemotaxis phosphatase CheZ"/>
    <property type="match status" value="1"/>
</dbReference>
<dbReference type="EMBL" id="QHHQ01000001">
    <property type="protein sequence ID" value="RAI04245.1"/>
    <property type="molecule type" value="Genomic_DNA"/>
</dbReference>
<protein>
    <recommendedName>
        <fullName evidence="3">Chemotaxis protein CheZ</fullName>
    </recommendedName>
</protein>
<sequence length="218" mass="23745">MARPFRVEIAEARRLAETSPMTHQVETILKELHSSRGQAGGASEQKVDNAIALWSGVDDIQKRIDVTKTEIGALYARNSGDQSNARAAEELRAVVHGTEMATDTILAAAETIDTLIPRIMDAVGEDLKDSVQSMSDSVIQIFEACNFQDITGQRISKVVDSLQFIEERIASMVDVWKAQELSVAVVPKEKSDKDLLNGPALDGDYGVVNQDDVDALFG</sequence>
<dbReference type="Gene3D" id="1.10.287.500">
    <property type="entry name" value="Helix hairpin bin"/>
    <property type="match status" value="1"/>
</dbReference>